<dbReference type="Pfam" id="PF00620">
    <property type="entry name" value="RhoGAP"/>
    <property type="match status" value="1"/>
</dbReference>
<feature type="compositionally biased region" description="Basic residues" evidence="2">
    <location>
        <begin position="336"/>
        <end position="349"/>
    </location>
</feature>
<name>A0A9N9D7D8_9GLOM</name>
<evidence type="ECO:0000313" key="5">
    <source>
        <dbReference type="Proteomes" id="UP000789342"/>
    </source>
</evidence>
<dbReference type="OrthoDB" id="3196451at2759"/>
<dbReference type="PANTHER" id="PTHR15228:SF25">
    <property type="entry name" value="F-BAR DOMAIN-CONTAINING PROTEIN"/>
    <property type="match status" value="1"/>
</dbReference>
<evidence type="ECO:0000256" key="2">
    <source>
        <dbReference type="SAM" id="MobiDB-lite"/>
    </source>
</evidence>
<evidence type="ECO:0000259" key="3">
    <source>
        <dbReference type="PROSITE" id="PS50238"/>
    </source>
</evidence>
<dbReference type="Gene3D" id="1.10.555.10">
    <property type="entry name" value="Rho GTPase activation protein"/>
    <property type="match status" value="1"/>
</dbReference>
<dbReference type="Proteomes" id="UP000789342">
    <property type="component" value="Unassembled WGS sequence"/>
</dbReference>
<evidence type="ECO:0000313" key="4">
    <source>
        <dbReference type="EMBL" id="CAG8625455.1"/>
    </source>
</evidence>
<dbReference type="SMART" id="SM00324">
    <property type="entry name" value="RhoGAP"/>
    <property type="match status" value="1"/>
</dbReference>
<dbReference type="GO" id="GO:0007165">
    <property type="term" value="P:signal transduction"/>
    <property type="evidence" value="ECO:0007669"/>
    <property type="project" value="InterPro"/>
</dbReference>
<gene>
    <name evidence="4" type="ORF">AMORRO_LOCUS8851</name>
</gene>
<dbReference type="InterPro" id="IPR000198">
    <property type="entry name" value="RhoGAP_dom"/>
</dbReference>
<protein>
    <submittedName>
        <fullName evidence="4">5431_t:CDS:1</fullName>
    </submittedName>
</protein>
<proteinExistence type="predicted"/>
<keyword evidence="5" id="KW-1185">Reference proteome</keyword>
<feature type="domain" description="Rho-GAP" evidence="3">
    <location>
        <begin position="64"/>
        <end position="255"/>
    </location>
</feature>
<dbReference type="PROSITE" id="PS50238">
    <property type="entry name" value="RHOGAP"/>
    <property type="match status" value="1"/>
</dbReference>
<accession>A0A9N9D7D8</accession>
<keyword evidence="1" id="KW-0343">GTPase activation</keyword>
<dbReference type="InterPro" id="IPR051025">
    <property type="entry name" value="RhoGAP"/>
</dbReference>
<evidence type="ECO:0000256" key="1">
    <source>
        <dbReference type="ARBA" id="ARBA00022468"/>
    </source>
</evidence>
<organism evidence="4 5">
    <name type="scientific">Acaulospora morrowiae</name>
    <dbReference type="NCBI Taxonomy" id="94023"/>
    <lineage>
        <taxon>Eukaryota</taxon>
        <taxon>Fungi</taxon>
        <taxon>Fungi incertae sedis</taxon>
        <taxon>Mucoromycota</taxon>
        <taxon>Glomeromycotina</taxon>
        <taxon>Glomeromycetes</taxon>
        <taxon>Diversisporales</taxon>
        <taxon>Acaulosporaceae</taxon>
        <taxon>Acaulospora</taxon>
    </lineage>
</organism>
<dbReference type="GO" id="GO:0060237">
    <property type="term" value="P:regulation of fungal-type cell wall organization"/>
    <property type="evidence" value="ECO:0007669"/>
    <property type="project" value="TreeGrafter"/>
</dbReference>
<reference evidence="4" key="1">
    <citation type="submission" date="2021-06" db="EMBL/GenBank/DDBJ databases">
        <authorList>
            <person name="Kallberg Y."/>
            <person name="Tangrot J."/>
            <person name="Rosling A."/>
        </authorList>
    </citation>
    <scope>NUCLEOTIDE SEQUENCE</scope>
    <source>
        <strain evidence="4">CL551</strain>
    </source>
</reference>
<dbReference type="SUPFAM" id="SSF48350">
    <property type="entry name" value="GTPase activation domain, GAP"/>
    <property type="match status" value="1"/>
</dbReference>
<dbReference type="EMBL" id="CAJVPV010008007">
    <property type="protein sequence ID" value="CAG8625455.1"/>
    <property type="molecule type" value="Genomic_DNA"/>
</dbReference>
<comment type="caution">
    <text evidence="4">The sequence shown here is derived from an EMBL/GenBank/DDBJ whole genome shotgun (WGS) entry which is preliminary data.</text>
</comment>
<dbReference type="PANTHER" id="PTHR15228">
    <property type="entry name" value="SPERMATHECAL PHYSIOLOGY VARIANT"/>
    <property type="match status" value="1"/>
</dbReference>
<dbReference type="AlphaFoldDB" id="A0A9N9D7D8"/>
<sequence>MSRHDTTQAPSKASLVAWWKQFKNGKGDKDGKGKGNRNIFGVDLKEGIRYARVPICLAGPNGKQPVCGYIPTIVAKCGMYLKDQGEYDYFLPTTTTEGIFRLNGSAKRIKELQTIFDSPPTYGKTLTWTGYSVHDAANVLRRYLNHLPNPVIPLNWYDAFREVHITYKDSHSRVEHYIKLIQKLPKENQQLLLYILDLLAVFSSKSTQNLMPSKNLASIFQPGILSHPAHDMAPEQYKLSQEVLEFLIDYQNYFLPGGEALNEKDNTYINNEKSHVLEPSGLNEMIVPPLPTRRSSLSLESLRSKSEEDMETPEDLTPSEPPSANLDRKASNKSNKLGRSKTLPGKKSRNSGGQGKKVDEKKVVDGSNGNI</sequence>
<feature type="region of interest" description="Disordered" evidence="2">
    <location>
        <begin position="280"/>
        <end position="371"/>
    </location>
</feature>
<dbReference type="GO" id="GO:0005938">
    <property type="term" value="C:cell cortex"/>
    <property type="evidence" value="ECO:0007669"/>
    <property type="project" value="TreeGrafter"/>
</dbReference>
<dbReference type="GO" id="GO:0005096">
    <property type="term" value="F:GTPase activator activity"/>
    <property type="evidence" value="ECO:0007669"/>
    <property type="project" value="UniProtKB-KW"/>
</dbReference>
<dbReference type="InterPro" id="IPR008936">
    <property type="entry name" value="Rho_GTPase_activation_prot"/>
</dbReference>